<dbReference type="Gene3D" id="3.40.710.10">
    <property type="entry name" value="DD-peptidase/beta-lactamase superfamily"/>
    <property type="match status" value="1"/>
</dbReference>
<evidence type="ECO:0000256" key="4">
    <source>
        <dbReference type="ARBA" id="ARBA00049534"/>
    </source>
</evidence>
<protein>
    <recommendedName>
        <fullName evidence="2">glutaminase</fullName>
        <ecNumber evidence="2">3.5.1.2</ecNumber>
    </recommendedName>
</protein>
<evidence type="ECO:0000313" key="6">
    <source>
        <dbReference type="Proteomes" id="UP000054560"/>
    </source>
</evidence>
<evidence type="ECO:0000256" key="3">
    <source>
        <dbReference type="ARBA" id="ARBA00022801"/>
    </source>
</evidence>
<dbReference type="Pfam" id="PF04960">
    <property type="entry name" value="Glutaminase"/>
    <property type="match status" value="1"/>
</dbReference>
<sequence length="60" mass="6508">MGVRNKCLMYMMCDSGNLTDADQPMEALRLYYQMCSLELDVETLGVIAGSLANGGVCPLT</sequence>
<gene>
    <name evidence="5" type="ORF">SARC_16192</name>
</gene>
<accession>A0A0L0F3U4</accession>
<keyword evidence="6" id="KW-1185">Reference proteome</keyword>
<dbReference type="GO" id="GO:0004359">
    <property type="term" value="F:glutaminase activity"/>
    <property type="evidence" value="ECO:0007669"/>
    <property type="project" value="UniProtKB-EC"/>
</dbReference>
<comment type="similarity">
    <text evidence="1">Belongs to the glutaminase family.</text>
</comment>
<reference evidence="5 6" key="1">
    <citation type="submission" date="2011-02" db="EMBL/GenBank/DDBJ databases">
        <title>The Genome Sequence of Sphaeroforma arctica JP610.</title>
        <authorList>
            <consortium name="The Broad Institute Genome Sequencing Platform"/>
            <person name="Russ C."/>
            <person name="Cuomo C."/>
            <person name="Young S.K."/>
            <person name="Zeng Q."/>
            <person name="Gargeya S."/>
            <person name="Alvarado L."/>
            <person name="Berlin A."/>
            <person name="Chapman S.B."/>
            <person name="Chen Z."/>
            <person name="Freedman E."/>
            <person name="Gellesch M."/>
            <person name="Goldberg J."/>
            <person name="Griggs A."/>
            <person name="Gujja S."/>
            <person name="Heilman E."/>
            <person name="Heiman D."/>
            <person name="Howarth C."/>
            <person name="Mehta T."/>
            <person name="Neiman D."/>
            <person name="Pearson M."/>
            <person name="Roberts A."/>
            <person name="Saif S."/>
            <person name="Shea T."/>
            <person name="Shenoy N."/>
            <person name="Sisk P."/>
            <person name="Stolte C."/>
            <person name="Sykes S."/>
            <person name="White J."/>
            <person name="Yandava C."/>
            <person name="Burger G."/>
            <person name="Gray M.W."/>
            <person name="Holland P.W.H."/>
            <person name="King N."/>
            <person name="Lang F.B.F."/>
            <person name="Roger A.J."/>
            <person name="Ruiz-Trillo I."/>
            <person name="Haas B."/>
            <person name="Nusbaum C."/>
            <person name="Birren B."/>
        </authorList>
    </citation>
    <scope>NUCLEOTIDE SEQUENCE [LARGE SCALE GENOMIC DNA]</scope>
    <source>
        <strain evidence="5 6">JP610</strain>
    </source>
</reference>
<dbReference type="GeneID" id="25916696"/>
<feature type="non-terminal residue" evidence="5">
    <location>
        <position position="60"/>
    </location>
</feature>
<dbReference type="AlphaFoldDB" id="A0A0L0F3U4"/>
<dbReference type="InterPro" id="IPR015868">
    <property type="entry name" value="Glutaminase"/>
</dbReference>
<dbReference type="STRING" id="667725.A0A0L0F3U4"/>
<keyword evidence="3" id="KW-0378">Hydrolase</keyword>
<dbReference type="InterPro" id="IPR012338">
    <property type="entry name" value="Beta-lactam/transpept-like"/>
</dbReference>
<name>A0A0L0F3U4_9EUKA</name>
<comment type="catalytic activity">
    <reaction evidence="4">
        <text>L-glutamine + H2O = L-glutamate + NH4(+)</text>
        <dbReference type="Rhea" id="RHEA:15889"/>
        <dbReference type="ChEBI" id="CHEBI:15377"/>
        <dbReference type="ChEBI" id="CHEBI:28938"/>
        <dbReference type="ChEBI" id="CHEBI:29985"/>
        <dbReference type="ChEBI" id="CHEBI:58359"/>
        <dbReference type="EC" id="3.5.1.2"/>
    </reaction>
</comment>
<proteinExistence type="inferred from homology"/>
<dbReference type="GO" id="GO:0006541">
    <property type="term" value="P:glutamine metabolic process"/>
    <property type="evidence" value="ECO:0007669"/>
    <property type="project" value="InterPro"/>
</dbReference>
<dbReference type="Proteomes" id="UP000054560">
    <property type="component" value="Unassembled WGS sequence"/>
</dbReference>
<dbReference type="RefSeq" id="XP_014145176.1">
    <property type="nucleotide sequence ID" value="XM_014289701.1"/>
</dbReference>
<dbReference type="EC" id="3.5.1.2" evidence="2"/>
<dbReference type="OrthoDB" id="9995210at2759"/>
<evidence type="ECO:0000256" key="2">
    <source>
        <dbReference type="ARBA" id="ARBA00012918"/>
    </source>
</evidence>
<organism evidence="5 6">
    <name type="scientific">Sphaeroforma arctica JP610</name>
    <dbReference type="NCBI Taxonomy" id="667725"/>
    <lineage>
        <taxon>Eukaryota</taxon>
        <taxon>Ichthyosporea</taxon>
        <taxon>Ichthyophonida</taxon>
        <taxon>Sphaeroforma</taxon>
    </lineage>
</organism>
<evidence type="ECO:0000313" key="5">
    <source>
        <dbReference type="EMBL" id="KNC71274.1"/>
    </source>
</evidence>
<evidence type="ECO:0000256" key="1">
    <source>
        <dbReference type="ARBA" id="ARBA00011076"/>
    </source>
</evidence>
<dbReference type="SUPFAM" id="SSF56601">
    <property type="entry name" value="beta-lactamase/transpeptidase-like"/>
    <property type="match status" value="1"/>
</dbReference>
<dbReference type="EMBL" id="KQ249140">
    <property type="protein sequence ID" value="KNC71274.1"/>
    <property type="molecule type" value="Genomic_DNA"/>
</dbReference>